<dbReference type="Gene3D" id="3.40.1190.20">
    <property type="match status" value="1"/>
</dbReference>
<accession>A0A518G4G7</accession>
<dbReference type="PANTHER" id="PTHR43085:SF1">
    <property type="entry name" value="PSEUDOURIDINE KINASE-RELATED"/>
    <property type="match status" value="1"/>
</dbReference>
<dbReference type="EC" id="2.7.1.45" evidence="7"/>
<keyword evidence="8" id="KW-1185">Reference proteome</keyword>
<dbReference type="GO" id="GO:0008673">
    <property type="term" value="F:2-dehydro-3-deoxygluconokinase activity"/>
    <property type="evidence" value="ECO:0007669"/>
    <property type="project" value="UniProtKB-EC"/>
</dbReference>
<dbReference type="InterPro" id="IPR011611">
    <property type="entry name" value="PfkB_dom"/>
</dbReference>
<dbReference type="PANTHER" id="PTHR43085">
    <property type="entry name" value="HEXOKINASE FAMILY MEMBER"/>
    <property type="match status" value="1"/>
</dbReference>
<protein>
    <submittedName>
        <fullName evidence="7">2-dehydro-3-deoxygluconokinase</fullName>
        <ecNumber evidence="7">2.7.1.45</ecNumber>
    </submittedName>
</protein>
<evidence type="ECO:0000259" key="6">
    <source>
        <dbReference type="Pfam" id="PF00294"/>
    </source>
</evidence>
<dbReference type="SUPFAM" id="SSF53613">
    <property type="entry name" value="Ribokinase-like"/>
    <property type="match status" value="1"/>
</dbReference>
<sequence length="324" mass="35239">MLGVRSITMPNAGPPSRLPPLIFGEVLFDHFPDGRSVLGGAPFNVAWNLQGLGNSPHMLTAVGKDAEGELVLKEMQDWGMERGGVQHHPQLSTGRVVVTLAGGQPTYEILHPCAFDQIKLPEQAIDAAHYSLLYYGTLAARDTISQSTLLHLVQHSGLPRFVDLNIRQPWFDHALVRPLLDGAEWVKLNDEELAELSGQPHSTVAIDILCSVRIMREKYGGSVYFVTCGAAGAYALVEDRIHFAPSPVVQNLQDTVGAGDAFTAATLHQLLRQVPSESAIRLAVQFAAQVCAIRGATTTARNLYQFEGREDDINSNEDSDHGNS</sequence>
<dbReference type="GO" id="GO:0005524">
    <property type="term" value="F:ATP binding"/>
    <property type="evidence" value="ECO:0007669"/>
    <property type="project" value="UniProtKB-KW"/>
</dbReference>
<dbReference type="Proteomes" id="UP000318017">
    <property type="component" value="Chromosome"/>
</dbReference>
<evidence type="ECO:0000256" key="4">
    <source>
        <dbReference type="ARBA" id="ARBA00022777"/>
    </source>
</evidence>
<keyword evidence="4 7" id="KW-0418">Kinase</keyword>
<dbReference type="AlphaFoldDB" id="A0A518G4G7"/>
<keyword evidence="2 7" id="KW-0808">Transferase</keyword>
<comment type="similarity">
    <text evidence="1">Belongs to the carbohydrate kinase PfkB family.</text>
</comment>
<organism evidence="7 8">
    <name type="scientific">Aureliella helgolandensis</name>
    <dbReference type="NCBI Taxonomy" id="2527968"/>
    <lineage>
        <taxon>Bacteria</taxon>
        <taxon>Pseudomonadati</taxon>
        <taxon>Planctomycetota</taxon>
        <taxon>Planctomycetia</taxon>
        <taxon>Pirellulales</taxon>
        <taxon>Pirellulaceae</taxon>
        <taxon>Aureliella</taxon>
    </lineage>
</organism>
<evidence type="ECO:0000256" key="3">
    <source>
        <dbReference type="ARBA" id="ARBA00022741"/>
    </source>
</evidence>
<dbReference type="KEGG" id="ahel:Q31a_17930"/>
<dbReference type="EMBL" id="CP036298">
    <property type="protein sequence ID" value="QDV23494.1"/>
    <property type="molecule type" value="Genomic_DNA"/>
</dbReference>
<dbReference type="Pfam" id="PF00294">
    <property type="entry name" value="PfkB"/>
    <property type="match status" value="1"/>
</dbReference>
<evidence type="ECO:0000256" key="5">
    <source>
        <dbReference type="ARBA" id="ARBA00022840"/>
    </source>
</evidence>
<keyword evidence="5" id="KW-0067">ATP-binding</keyword>
<dbReference type="InterPro" id="IPR050306">
    <property type="entry name" value="PfkB_Carbo_kinase"/>
</dbReference>
<evidence type="ECO:0000256" key="1">
    <source>
        <dbReference type="ARBA" id="ARBA00010688"/>
    </source>
</evidence>
<name>A0A518G4G7_9BACT</name>
<gene>
    <name evidence="7" type="primary">kdgK_1</name>
    <name evidence="7" type="ORF">Q31a_17930</name>
</gene>
<proteinExistence type="inferred from homology"/>
<evidence type="ECO:0000313" key="7">
    <source>
        <dbReference type="EMBL" id="QDV23494.1"/>
    </source>
</evidence>
<evidence type="ECO:0000313" key="8">
    <source>
        <dbReference type="Proteomes" id="UP000318017"/>
    </source>
</evidence>
<dbReference type="InterPro" id="IPR029056">
    <property type="entry name" value="Ribokinase-like"/>
</dbReference>
<feature type="domain" description="Carbohydrate kinase PfkB" evidence="6">
    <location>
        <begin position="33"/>
        <end position="299"/>
    </location>
</feature>
<keyword evidence="3" id="KW-0547">Nucleotide-binding</keyword>
<evidence type="ECO:0000256" key="2">
    <source>
        <dbReference type="ARBA" id="ARBA00022679"/>
    </source>
</evidence>
<reference evidence="7 8" key="1">
    <citation type="submission" date="2019-02" db="EMBL/GenBank/DDBJ databases">
        <title>Deep-cultivation of Planctomycetes and their phenomic and genomic characterization uncovers novel biology.</title>
        <authorList>
            <person name="Wiegand S."/>
            <person name="Jogler M."/>
            <person name="Boedeker C."/>
            <person name="Pinto D."/>
            <person name="Vollmers J."/>
            <person name="Rivas-Marin E."/>
            <person name="Kohn T."/>
            <person name="Peeters S.H."/>
            <person name="Heuer A."/>
            <person name="Rast P."/>
            <person name="Oberbeckmann S."/>
            <person name="Bunk B."/>
            <person name="Jeske O."/>
            <person name="Meyerdierks A."/>
            <person name="Storesund J.E."/>
            <person name="Kallscheuer N."/>
            <person name="Luecker S."/>
            <person name="Lage O.M."/>
            <person name="Pohl T."/>
            <person name="Merkel B.J."/>
            <person name="Hornburger P."/>
            <person name="Mueller R.-W."/>
            <person name="Bruemmer F."/>
            <person name="Labrenz M."/>
            <person name="Spormann A.M."/>
            <person name="Op den Camp H."/>
            <person name="Overmann J."/>
            <person name="Amann R."/>
            <person name="Jetten M.S.M."/>
            <person name="Mascher T."/>
            <person name="Medema M.H."/>
            <person name="Devos D.P."/>
            <person name="Kaster A.-K."/>
            <person name="Ovreas L."/>
            <person name="Rohde M."/>
            <person name="Galperin M.Y."/>
            <person name="Jogler C."/>
        </authorList>
    </citation>
    <scope>NUCLEOTIDE SEQUENCE [LARGE SCALE GENOMIC DNA]</scope>
    <source>
        <strain evidence="7 8">Q31a</strain>
    </source>
</reference>